<gene>
    <name evidence="2" type="ORF">V1634_16965</name>
</gene>
<comment type="caution">
    <text evidence="2">The sequence shown here is derived from an EMBL/GenBank/DDBJ whole genome shotgun (WGS) entry which is preliminary data.</text>
</comment>
<evidence type="ECO:0000313" key="3">
    <source>
        <dbReference type="Proteomes" id="UP001339911"/>
    </source>
</evidence>
<dbReference type="InterPro" id="IPR011051">
    <property type="entry name" value="RmlC_Cupin_sf"/>
</dbReference>
<dbReference type="PANTHER" id="PTHR36114">
    <property type="entry name" value="16.7 KDA PROTEIN IN WHIE LOCUS"/>
    <property type="match status" value="1"/>
</dbReference>
<evidence type="ECO:0000313" key="2">
    <source>
        <dbReference type="EMBL" id="MEE6308521.1"/>
    </source>
</evidence>
<feature type="domain" description="Cupin type-2" evidence="1">
    <location>
        <begin position="41"/>
        <end position="96"/>
    </location>
</feature>
<dbReference type="EMBL" id="JAZGQL010000012">
    <property type="protein sequence ID" value="MEE6308521.1"/>
    <property type="molecule type" value="Genomic_DNA"/>
</dbReference>
<dbReference type="PANTHER" id="PTHR36114:SF1">
    <property type="entry name" value="16.7 KDA PROTEIN IN WHIE LOCUS"/>
    <property type="match status" value="1"/>
</dbReference>
<evidence type="ECO:0000259" key="1">
    <source>
        <dbReference type="Pfam" id="PF07883"/>
    </source>
</evidence>
<name>A0ABU7SF21_9ACTN</name>
<accession>A0ABU7SF21</accession>
<protein>
    <submittedName>
        <fullName evidence="2">Cupin domain-containing protein</fullName>
    </submittedName>
</protein>
<organism evidence="2 3">
    <name type="scientific">Plantactinospora veratri</name>
    <dbReference type="NCBI Taxonomy" id="1436122"/>
    <lineage>
        <taxon>Bacteria</taxon>
        <taxon>Bacillati</taxon>
        <taxon>Actinomycetota</taxon>
        <taxon>Actinomycetes</taxon>
        <taxon>Micromonosporales</taxon>
        <taxon>Micromonosporaceae</taxon>
        <taxon>Plantactinospora</taxon>
    </lineage>
</organism>
<sequence>MSESPVPVNLAERLARFSDLWAQKKVADLNDYEIKLAKLKGEFVWHRHPETDELFLVLSGRLTIRLRTGDVVLGPGELFVVPRDVEHCPVAEEETAILLVEPAGTLNTGTAGGPLTRAAETLDVTAGGVTPGPAD</sequence>
<reference evidence="2 3" key="1">
    <citation type="submission" date="2024-01" db="EMBL/GenBank/DDBJ databases">
        <title>Genome insights into Plantactinospora veratri sp. nov.</title>
        <authorList>
            <person name="Wang L."/>
        </authorList>
    </citation>
    <scope>NUCLEOTIDE SEQUENCE [LARGE SCALE GENOMIC DNA]</scope>
    <source>
        <strain evidence="2 3">NEAU-FHS4</strain>
    </source>
</reference>
<dbReference type="Pfam" id="PF07883">
    <property type="entry name" value="Cupin_2"/>
    <property type="match status" value="1"/>
</dbReference>
<dbReference type="CDD" id="cd02226">
    <property type="entry name" value="cupin_YdbB-like"/>
    <property type="match status" value="1"/>
</dbReference>
<dbReference type="RefSeq" id="WP_331208802.1">
    <property type="nucleotide sequence ID" value="NZ_JAZGQL010000012.1"/>
</dbReference>
<dbReference type="Proteomes" id="UP001339911">
    <property type="component" value="Unassembled WGS sequence"/>
</dbReference>
<dbReference type="InterPro" id="IPR014710">
    <property type="entry name" value="RmlC-like_jellyroll"/>
</dbReference>
<keyword evidence="3" id="KW-1185">Reference proteome</keyword>
<dbReference type="InterPro" id="IPR052044">
    <property type="entry name" value="PKS_Associated_Protein"/>
</dbReference>
<proteinExistence type="predicted"/>
<dbReference type="SUPFAM" id="SSF51182">
    <property type="entry name" value="RmlC-like cupins"/>
    <property type="match status" value="1"/>
</dbReference>
<dbReference type="Gene3D" id="2.60.120.10">
    <property type="entry name" value="Jelly Rolls"/>
    <property type="match status" value="1"/>
</dbReference>
<dbReference type="InterPro" id="IPR013096">
    <property type="entry name" value="Cupin_2"/>
</dbReference>